<protein>
    <submittedName>
        <fullName evidence="1">Uncharacterized protein</fullName>
    </submittedName>
</protein>
<organism evidence="1 2">
    <name type="scientific">Quercus suber</name>
    <name type="common">Cork oak</name>
    <dbReference type="NCBI Taxonomy" id="58331"/>
    <lineage>
        <taxon>Eukaryota</taxon>
        <taxon>Viridiplantae</taxon>
        <taxon>Streptophyta</taxon>
        <taxon>Embryophyta</taxon>
        <taxon>Tracheophyta</taxon>
        <taxon>Spermatophyta</taxon>
        <taxon>Magnoliopsida</taxon>
        <taxon>eudicotyledons</taxon>
        <taxon>Gunneridae</taxon>
        <taxon>Pentapetalae</taxon>
        <taxon>rosids</taxon>
        <taxon>fabids</taxon>
        <taxon>Fagales</taxon>
        <taxon>Fagaceae</taxon>
        <taxon>Quercus</taxon>
    </lineage>
</organism>
<dbReference type="AlphaFoldDB" id="A0AAW0K6F8"/>
<accession>A0AAW0K6F8</accession>
<dbReference type="PANTHER" id="PTHR36350:SF2">
    <property type="entry name" value="PROTEIN, PUTATIVE-RELATED"/>
    <property type="match status" value="1"/>
</dbReference>
<proteinExistence type="predicted"/>
<dbReference type="Proteomes" id="UP000237347">
    <property type="component" value="Unassembled WGS sequence"/>
</dbReference>
<reference evidence="1 2" key="1">
    <citation type="journal article" date="2018" name="Sci. Data">
        <title>The draft genome sequence of cork oak.</title>
        <authorList>
            <person name="Ramos A.M."/>
            <person name="Usie A."/>
            <person name="Barbosa P."/>
            <person name="Barros P.M."/>
            <person name="Capote T."/>
            <person name="Chaves I."/>
            <person name="Simoes F."/>
            <person name="Abreu I."/>
            <person name="Carrasquinho I."/>
            <person name="Faro C."/>
            <person name="Guimaraes J.B."/>
            <person name="Mendonca D."/>
            <person name="Nobrega F."/>
            <person name="Rodrigues L."/>
            <person name="Saibo N.J.M."/>
            <person name="Varela M.C."/>
            <person name="Egas C."/>
            <person name="Matos J."/>
            <person name="Miguel C.M."/>
            <person name="Oliveira M.M."/>
            <person name="Ricardo C.P."/>
            <person name="Goncalves S."/>
        </authorList>
    </citation>
    <scope>NUCLEOTIDE SEQUENCE [LARGE SCALE GENOMIC DNA]</scope>
    <source>
        <strain evidence="2">cv. HL8</strain>
    </source>
</reference>
<keyword evidence="2" id="KW-1185">Reference proteome</keyword>
<sequence length="308" mass="34263">MESTLFLRYNPLPSMPLHISSPLSATRLTNPNFSSNHSSLLLPNSSYQRPLRHAFGPVVCAINRFPEPSTNEEAGGDNKIVRGAVGVSLVLACVLGVISRGCTMSPKANAIASTLTNQRRSSSFQKLPIIYPAGGKVALQSLFDTTVYVSSRLAEPSKFRPWSTIKRPSAKDVKSIQVSFSSLYLFRYITSDNTKKYQLIKLSTRLWRIITYSRKAMQLIKSGKGDQIVKEFREAYKAVQGDPEPEFNVEMALVEVLMCLTEAMQLIKSGKGDQIVKEFREAYKAVQGDPEPEFNVEMALVEVLMCLV</sequence>
<name>A0AAW0K6F8_QUESU</name>
<dbReference type="PANTHER" id="PTHR36350">
    <property type="entry name" value="TRANSMEMBRANE PROTEIN"/>
    <property type="match status" value="1"/>
</dbReference>
<comment type="caution">
    <text evidence="1">The sequence shown here is derived from an EMBL/GenBank/DDBJ whole genome shotgun (WGS) entry which is preliminary data.</text>
</comment>
<dbReference type="EMBL" id="PKMF04000393">
    <property type="protein sequence ID" value="KAK7834151.1"/>
    <property type="molecule type" value="Genomic_DNA"/>
</dbReference>
<evidence type="ECO:0000313" key="2">
    <source>
        <dbReference type="Proteomes" id="UP000237347"/>
    </source>
</evidence>
<gene>
    <name evidence="1" type="ORF">CFP56_024924</name>
</gene>
<evidence type="ECO:0000313" key="1">
    <source>
        <dbReference type="EMBL" id="KAK7834151.1"/>
    </source>
</evidence>